<protein>
    <submittedName>
        <fullName evidence="2">Uncharacterized protein</fullName>
    </submittedName>
</protein>
<evidence type="ECO:0000313" key="3">
    <source>
        <dbReference type="Proteomes" id="UP000217790"/>
    </source>
</evidence>
<feature type="compositionally biased region" description="Pro residues" evidence="1">
    <location>
        <begin position="307"/>
        <end position="322"/>
    </location>
</feature>
<keyword evidence="3" id="KW-1185">Reference proteome</keyword>
<dbReference type="Proteomes" id="UP000217790">
    <property type="component" value="Unassembled WGS sequence"/>
</dbReference>
<accession>A0A2H3DAK6</accession>
<sequence>MPASDQPASDSTRASAASSMLRFDVVWDNLNLPYTAFFSRRGNPYRPRMPDLVYSSVTCHDDKQRVPLRRDSSRPDPQGETQGETPTNQKWTSDGTQSPRQPDKSETNWQKRQKQTEASPLPSASAEDNPLDTLSMEICGEVVPPPAPPHQATPLSLGWALYLLSTGRLTAVPEVLHHAPILDLFNHFIQELVEDPNWAETPAGLDYTHYGYSYILKEEARHFACITWNMLHQEQRVEVPACYRWPSPDISLIATTPKPMPSYQPPWSGYVTYEPTYSYIYPRGYGPPDLQSYVRPFTSAGTDQLVPPQPPAQPPAQLPVPPQQLNQPAPGPPPLPPPGPPLRLPAGPR</sequence>
<feature type="region of interest" description="Disordered" evidence="1">
    <location>
        <begin position="57"/>
        <end position="130"/>
    </location>
</feature>
<dbReference type="EMBL" id="KZ293659">
    <property type="protein sequence ID" value="PBK92249.1"/>
    <property type="molecule type" value="Genomic_DNA"/>
</dbReference>
<feature type="compositionally biased region" description="Pro residues" evidence="1">
    <location>
        <begin position="329"/>
        <end position="349"/>
    </location>
</feature>
<reference evidence="3" key="1">
    <citation type="journal article" date="2017" name="Nat. Ecol. Evol.">
        <title>Genome expansion and lineage-specific genetic innovations in the forest pathogenic fungi Armillaria.</title>
        <authorList>
            <person name="Sipos G."/>
            <person name="Prasanna A.N."/>
            <person name="Walter M.C."/>
            <person name="O'Connor E."/>
            <person name="Balint B."/>
            <person name="Krizsan K."/>
            <person name="Kiss B."/>
            <person name="Hess J."/>
            <person name="Varga T."/>
            <person name="Slot J."/>
            <person name="Riley R."/>
            <person name="Boka B."/>
            <person name="Rigling D."/>
            <person name="Barry K."/>
            <person name="Lee J."/>
            <person name="Mihaltcheva S."/>
            <person name="LaButti K."/>
            <person name="Lipzen A."/>
            <person name="Waldron R."/>
            <person name="Moloney N.M."/>
            <person name="Sperisen C."/>
            <person name="Kredics L."/>
            <person name="Vagvoelgyi C."/>
            <person name="Patrignani A."/>
            <person name="Fitzpatrick D."/>
            <person name="Nagy I."/>
            <person name="Doyle S."/>
            <person name="Anderson J.B."/>
            <person name="Grigoriev I.V."/>
            <person name="Gueldener U."/>
            <person name="Muensterkoetter M."/>
            <person name="Nagy L.G."/>
        </authorList>
    </citation>
    <scope>NUCLEOTIDE SEQUENCE [LARGE SCALE GENOMIC DNA]</scope>
    <source>
        <strain evidence="3">Ar21-2</strain>
    </source>
</reference>
<dbReference type="STRING" id="47427.A0A2H3DAK6"/>
<gene>
    <name evidence="2" type="ORF">ARMGADRAFT_1081027</name>
</gene>
<dbReference type="InParanoid" id="A0A2H3DAK6"/>
<feature type="compositionally biased region" description="Basic and acidic residues" evidence="1">
    <location>
        <begin position="59"/>
        <end position="74"/>
    </location>
</feature>
<name>A0A2H3DAK6_ARMGA</name>
<evidence type="ECO:0000256" key="1">
    <source>
        <dbReference type="SAM" id="MobiDB-lite"/>
    </source>
</evidence>
<dbReference type="AlphaFoldDB" id="A0A2H3DAK6"/>
<evidence type="ECO:0000313" key="2">
    <source>
        <dbReference type="EMBL" id="PBK92249.1"/>
    </source>
</evidence>
<organism evidence="2 3">
    <name type="scientific">Armillaria gallica</name>
    <name type="common">Bulbous honey fungus</name>
    <name type="synonym">Armillaria bulbosa</name>
    <dbReference type="NCBI Taxonomy" id="47427"/>
    <lineage>
        <taxon>Eukaryota</taxon>
        <taxon>Fungi</taxon>
        <taxon>Dikarya</taxon>
        <taxon>Basidiomycota</taxon>
        <taxon>Agaricomycotina</taxon>
        <taxon>Agaricomycetes</taxon>
        <taxon>Agaricomycetidae</taxon>
        <taxon>Agaricales</taxon>
        <taxon>Marasmiineae</taxon>
        <taxon>Physalacriaceae</taxon>
        <taxon>Armillaria</taxon>
    </lineage>
</organism>
<feature type="region of interest" description="Disordered" evidence="1">
    <location>
        <begin position="299"/>
        <end position="349"/>
    </location>
</feature>
<proteinExistence type="predicted"/>
<feature type="compositionally biased region" description="Polar residues" evidence="1">
    <location>
        <begin position="79"/>
        <end position="100"/>
    </location>
</feature>